<keyword evidence="2" id="KW-0472">Membrane</keyword>
<reference evidence="3 4" key="1">
    <citation type="submission" date="2024-02" db="EMBL/GenBank/DDBJ databases">
        <authorList>
            <person name="Chen Y."/>
            <person name="Shah S."/>
            <person name="Dougan E. K."/>
            <person name="Thang M."/>
            <person name="Chan C."/>
        </authorList>
    </citation>
    <scope>NUCLEOTIDE SEQUENCE [LARGE SCALE GENOMIC DNA]</scope>
</reference>
<keyword evidence="4" id="KW-1185">Reference proteome</keyword>
<gene>
    <name evidence="3" type="ORF">SCF082_LOCUS41622</name>
</gene>
<feature type="compositionally biased region" description="Basic residues" evidence="1">
    <location>
        <begin position="248"/>
        <end position="258"/>
    </location>
</feature>
<evidence type="ECO:0000256" key="1">
    <source>
        <dbReference type="SAM" id="MobiDB-lite"/>
    </source>
</evidence>
<sequence>MSGDVAEPWRKTGRKAPPEHLLGTTKDVLLEVGLYHDDGTKQGQAIVQVLDVGEEITDGKGRIHTGHFHAIEDEYYAWWLKKEFAGRPVPLHFCMAPASRCGEATVYRNPIHIDVFRVMPGRSALKVNWLKEEDKRMLEDVVNALMASSSSHATPGPPGVGSRGEGDPAEAGVQSGAAGISGLARALGQKEEKGTGEEGKPTEPVKKKQKLDKEEKDSNKELEEILTKRKMDDGGCNVLRLGRDASSGKKKKKKKKAKKEKDSTGSESDSSSTSSLFRLAALPKGVERLHRLHEERPGAIANSTLRRFNVLLNQSVGRGAAEVTEDLPPVARGYMSQIFLAKHPEGTRGMRIQGHGKVGRVSPKKGLLGKLQDFWFVFDFLLAFFMVLETWVIALVVMLTGEEFLLINTSVLRMMRLLRLTRVARIARLLRHDTGPGNWCSYTVFAIAFTQVAVDTDAGKEYFHTLPAAMFSLVFYGCFNNNMVEMARLCFQDDLVVSFLFAGFLLIAPLTVMNLLLGVLVEVVRVVATAEQEGRVVPDAETCAHHGRMALDLLYENEVGVDLVALVKDPNIIFDGEPYMAFQDFLDEILLLRGSNSATVKDTEKTSSWALPTGNFTVSGTFALRGPILHLGGNT</sequence>
<evidence type="ECO:0000256" key="2">
    <source>
        <dbReference type="SAM" id="Phobius"/>
    </source>
</evidence>
<dbReference type="Proteomes" id="UP001642464">
    <property type="component" value="Unassembled WGS sequence"/>
</dbReference>
<feature type="region of interest" description="Disordered" evidence="1">
    <location>
        <begin position="148"/>
        <end position="220"/>
    </location>
</feature>
<feature type="transmembrane region" description="Helical" evidence="2">
    <location>
        <begin position="496"/>
        <end position="521"/>
    </location>
</feature>
<proteinExistence type="predicted"/>
<protein>
    <submittedName>
        <fullName evidence="3">Cation channel sperm-associated protein 1</fullName>
    </submittedName>
</protein>
<keyword evidence="2" id="KW-1133">Transmembrane helix</keyword>
<dbReference type="EMBL" id="CAXAMM010039662">
    <property type="protein sequence ID" value="CAK9088127.1"/>
    <property type="molecule type" value="Genomic_DNA"/>
</dbReference>
<feature type="region of interest" description="Disordered" evidence="1">
    <location>
        <begin position="234"/>
        <end position="275"/>
    </location>
</feature>
<evidence type="ECO:0000313" key="4">
    <source>
        <dbReference type="Proteomes" id="UP001642464"/>
    </source>
</evidence>
<feature type="transmembrane region" description="Helical" evidence="2">
    <location>
        <begin position="466"/>
        <end position="484"/>
    </location>
</feature>
<feature type="compositionally biased region" description="Basic and acidic residues" evidence="1">
    <location>
        <begin position="188"/>
        <end position="220"/>
    </location>
</feature>
<keyword evidence="2" id="KW-0812">Transmembrane</keyword>
<feature type="compositionally biased region" description="Low complexity" evidence="1">
    <location>
        <begin position="265"/>
        <end position="275"/>
    </location>
</feature>
<organism evidence="3 4">
    <name type="scientific">Durusdinium trenchii</name>
    <dbReference type="NCBI Taxonomy" id="1381693"/>
    <lineage>
        <taxon>Eukaryota</taxon>
        <taxon>Sar</taxon>
        <taxon>Alveolata</taxon>
        <taxon>Dinophyceae</taxon>
        <taxon>Suessiales</taxon>
        <taxon>Symbiodiniaceae</taxon>
        <taxon>Durusdinium</taxon>
    </lineage>
</organism>
<evidence type="ECO:0000313" key="3">
    <source>
        <dbReference type="EMBL" id="CAK9088127.1"/>
    </source>
</evidence>
<comment type="caution">
    <text evidence="3">The sequence shown here is derived from an EMBL/GenBank/DDBJ whole genome shotgun (WGS) entry which is preliminary data.</text>
</comment>
<name>A0ABP0QIU3_9DINO</name>
<accession>A0ABP0QIU3</accession>
<dbReference type="Gene3D" id="1.10.287.70">
    <property type="match status" value="1"/>
</dbReference>